<dbReference type="AlphaFoldDB" id="A0A840VYS5"/>
<evidence type="ECO:0000256" key="1">
    <source>
        <dbReference type="ARBA" id="ARBA00006987"/>
    </source>
</evidence>
<dbReference type="Pfam" id="PF03401">
    <property type="entry name" value="TctC"/>
    <property type="match status" value="1"/>
</dbReference>
<name>A0A840VYS5_9ACTN</name>
<dbReference type="PANTHER" id="PTHR42928">
    <property type="entry name" value="TRICARBOXYLATE-BINDING PROTEIN"/>
    <property type="match status" value="1"/>
</dbReference>
<evidence type="ECO:0000313" key="3">
    <source>
        <dbReference type="Proteomes" id="UP000579647"/>
    </source>
</evidence>
<dbReference type="EMBL" id="JACHDO010000001">
    <property type="protein sequence ID" value="MBB5489650.1"/>
    <property type="molecule type" value="Genomic_DNA"/>
</dbReference>
<accession>A0A840VYS5</accession>
<evidence type="ECO:0000313" key="2">
    <source>
        <dbReference type="EMBL" id="MBB5489650.1"/>
    </source>
</evidence>
<gene>
    <name evidence="2" type="ORF">HNR07_000787</name>
</gene>
<comment type="similarity">
    <text evidence="1">Belongs to the UPF0065 (bug) family.</text>
</comment>
<dbReference type="Gene3D" id="3.40.190.10">
    <property type="entry name" value="Periplasmic binding protein-like II"/>
    <property type="match status" value="1"/>
</dbReference>
<comment type="caution">
    <text evidence="2">The sequence shown here is derived from an EMBL/GenBank/DDBJ whole genome shotgun (WGS) entry which is preliminary data.</text>
</comment>
<dbReference type="RefSeq" id="WP_184362027.1">
    <property type="nucleotide sequence ID" value="NZ_BAAAKM010000105.1"/>
</dbReference>
<dbReference type="Gene3D" id="3.40.190.150">
    <property type="entry name" value="Bordetella uptake gene, domain 1"/>
    <property type="match status" value="1"/>
</dbReference>
<dbReference type="Proteomes" id="UP000579647">
    <property type="component" value="Unassembled WGS sequence"/>
</dbReference>
<dbReference type="CDD" id="cd07012">
    <property type="entry name" value="PBP2_Bug_TTT"/>
    <property type="match status" value="1"/>
</dbReference>
<dbReference type="PANTHER" id="PTHR42928:SF3">
    <property type="entry name" value="UPF0065 PROTEIN YFLP"/>
    <property type="match status" value="1"/>
</dbReference>
<sequence length="320" mass="33946">MSGMSRRALLAAGFVLPLAGCLPARRLRSLRIMVPTPPGGGFDHTARTMASVLEESGSVTDTTVFNLPGASGTAGLARLLYERGTPDLLLQMGLGVVANTHAASASQSVTEAEPLARLLQEPEVLLVTPDSPFRSIEDLLEAWRENPEDITVGGGSTPAGPDHMVTMLLAEKLGIDPLAVDYRSFDGGGPMQAALISREVDFAAAGPGEQRSAIDAGQLRALTVTSSEPDPGTDAPTLIQAGVDLHFMNWRGLLAPPGLAADDLGRLRSMVSDLHGSAQWRARLERNRWTDAFLEGEDFADFLSQEDTRIGADLERLGLA</sequence>
<keyword evidence="3" id="KW-1185">Reference proteome</keyword>
<proteinExistence type="inferred from homology"/>
<organism evidence="2 3">
    <name type="scientific">Nocardiopsis metallicus</name>
    <dbReference type="NCBI Taxonomy" id="179819"/>
    <lineage>
        <taxon>Bacteria</taxon>
        <taxon>Bacillati</taxon>
        <taxon>Actinomycetota</taxon>
        <taxon>Actinomycetes</taxon>
        <taxon>Streptosporangiales</taxon>
        <taxon>Nocardiopsidaceae</taxon>
        <taxon>Nocardiopsis</taxon>
    </lineage>
</organism>
<dbReference type="InterPro" id="IPR005064">
    <property type="entry name" value="BUG"/>
</dbReference>
<reference evidence="2 3" key="1">
    <citation type="submission" date="2020-08" db="EMBL/GenBank/DDBJ databases">
        <title>Sequencing the genomes of 1000 actinobacteria strains.</title>
        <authorList>
            <person name="Klenk H.-P."/>
        </authorList>
    </citation>
    <scope>NUCLEOTIDE SEQUENCE [LARGE SCALE GENOMIC DNA]</scope>
    <source>
        <strain evidence="2 3">DSM 44598</strain>
    </source>
</reference>
<dbReference type="PIRSF" id="PIRSF017082">
    <property type="entry name" value="YflP"/>
    <property type="match status" value="1"/>
</dbReference>
<dbReference type="InterPro" id="IPR042100">
    <property type="entry name" value="Bug_dom1"/>
</dbReference>
<protein>
    <submittedName>
        <fullName evidence="2">Putative tricarboxylic transport membrane protein</fullName>
    </submittedName>
</protein>